<comment type="similarity">
    <text evidence="2">Belongs to the UQCR10/QCR9 family.</text>
</comment>
<gene>
    <name evidence="12" type="ORF">CCR75_002242</name>
</gene>
<dbReference type="PANTHER" id="PTHR12980">
    <property type="entry name" value="UBIQUINOL-CYTOCHROME C REDUCTASE COMPLEX, SUBUNIT X"/>
    <property type="match status" value="1"/>
</dbReference>
<accession>A0A976FPG9</accession>
<keyword evidence="5" id="KW-0812">Transmembrane</keyword>
<keyword evidence="6" id="KW-0999">Mitochondrion inner membrane</keyword>
<reference evidence="12 13" key="1">
    <citation type="journal article" date="2021" name="Genome Biol.">
        <title>AFLAP: assembly-free linkage analysis pipeline using k-mers from genome sequencing data.</title>
        <authorList>
            <person name="Fletcher K."/>
            <person name="Zhang L."/>
            <person name="Gil J."/>
            <person name="Han R."/>
            <person name="Cavanaugh K."/>
            <person name="Michelmore R."/>
        </authorList>
    </citation>
    <scope>NUCLEOTIDE SEQUENCE [LARGE SCALE GENOMIC DNA]</scope>
    <source>
        <strain evidence="12 13">SF5</strain>
    </source>
</reference>
<evidence type="ECO:0000256" key="10">
    <source>
        <dbReference type="ARBA" id="ARBA00023136"/>
    </source>
</evidence>
<organism evidence="12 13">
    <name type="scientific">Bremia lactucae</name>
    <name type="common">Lettuce downy mildew</name>
    <dbReference type="NCBI Taxonomy" id="4779"/>
    <lineage>
        <taxon>Eukaryota</taxon>
        <taxon>Sar</taxon>
        <taxon>Stramenopiles</taxon>
        <taxon>Oomycota</taxon>
        <taxon>Peronosporomycetes</taxon>
        <taxon>Peronosporales</taxon>
        <taxon>Peronosporaceae</taxon>
        <taxon>Bremia</taxon>
    </lineage>
</organism>
<dbReference type="Pfam" id="PF05365">
    <property type="entry name" value="UCR_UQCRX_QCR9"/>
    <property type="match status" value="1"/>
</dbReference>
<dbReference type="Gene3D" id="1.20.5.260">
    <property type="entry name" value="Cytochrome b-c1 complex subunit 9"/>
    <property type="match status" value="1"/>
</dbReference>
<name>A0A976FPG9_BRELC</name>
<feature type="region of interest" description="Disordered" evidence="11">
    <location>
        <begin position="90"/>
        <end position="136"/>
    </location>
</feature>
<dbReference type="InterPro" id="IPR008027">
    <property type="entry name" value="QCR9"/>
</dbReference>
<dbReference type="GO" id="GO:0045275">
    <property type="term" value="C:respiratory chain complex III"/>
    <property type="evidence" value="ECO:0007669"/>
    <property type="project" value="InterPro"/>
</dbReference>
<evidence type="ECO:0000256" key="9">
    <source>
        <dbReference type="ARBA" id="ARBA00023128"/>
    </source>
</evidence>
<evidence type="ECO:0000256" key="2">
    <source>
        <dbReference type="ARBA" id="ARBA00007856"/>
    </source>
</evidence>
<evidence type="ECO:0000313" key="12">
    <source>
        <dbReference type="EMBL" id="TDH70211.1"/>
    </source>
</evidence>
<dbReference type="OrthoDB" id="44067at2759"/>
<keyword evidence="7" id="KW-0249">Electron transport</keyword>
<dbReference type="FunFam" id="1.20.5.260:FF:000003">
    <property type="entry name" value="Uncharacterized protein"/>
    <property type="match status" value="1"/>
</dbReference>
<comment type="subcellular location">
    <subcellularLocation>
        <location evidence="1">Mitochondrion inner membrane</location>
        <topology evidence="1">Single-pass membrane protein</topology>
    </subcellularLocation>
</comment>
<keyword evidence="10" id="KW-0472">Membrane</keyword>
<dbReference type="GeneID" id="94346011"/>
<keyword evidence="9" id="KW-0496">Mitochondrion</keyword>
<sequence length="136" mass="15630">MIVNRTIRQVTTQATRQGARMASTKRSSINGKGSLDGAYKLFMKSAPVYVTTVLIATLIAEGVYGSATNYIWEASNRGRLYHHIDWSKFAAHDDEEEEEEEDNEENDQDEEKEEVEEEVEDAQEEHAREYHEDDDE</sequence>
<keyword evidence="3" id="KW-0813">Transport</keyword>
<dbReference type="EMBL" id="SHOA02000010">
    <property type="protein sequence ID" value="TDH70211.1"/>
    <property type="molecule type" value="Genomic_DNA"/>
</dbReference>
<keyword evidence="13" id="KW-1185">Reference proteome</keyword>
<dbReference type="PANTHER" id="PTHR12980:SF0">
    <property type="entry name" value="CYTOCHROME B-C1 COMPLEX SUBUNIT 9"/>
    <property type="match status" value="1"/>
</dbReference>
<evidence type="ECO:0000256" key="7">
    <source>
        <dbReference type="ARBA" id="ARBA00022982"/>
    </source>
</evidence>
<keyword evidence="8" id="KW-1133">Transmembrane helix</keyword>
<dbReference type="SUPFAM" id="SSF81514">
    <property type="entry name" value="Subunit X (non-heme 7 kDa protein) of cytochrome bc1 complex (Ubiquinol-cytochrome c reductase)"/>
    <property type="match status" value="1"/>
</dbReference>
<evidence type="ECO:0000256" key="1">
    <source>
        <dbReference type="ARBA" id="ARBA00004434"/>
    </source>
</evidence>
<dbReference type="AlphaFoldDB" id="A0A976FPG9"/>
<evidence type="ECO:0000313" key="13">
    <source>
        <dbReference type="Proteomes" id="UP000294530"/>
    </source>
</evidence>
<evidence type="ECO:0000256" key="11">
    <source>
        <dbReference type="SAM" id="MobiDB-lite"/>
    </source>
</evidence>
<evidence type="ECO:0000256" key="3">
    <source>
        <dbReference type="ARBA" id="ARBA00022448"/>
    </source>
</evidence>
<dbReference type="GO" id="GO:0006122">
    <property type="term" value="P:mitochondrial electron transport, ubiquinol to cytochrome c"/>
    <property type="evidence" value="ECO:0007669"/>
    <property type="project" value="InterPro"/>
</dbReference>
<dbReference type="InterPro" id="IPR036656">
    <property type="entry name" value="QCR9_sf"/>
</dbReference>
<feature type="compositionally biased region" description="Basic and acidic residues" evidence="11">
    <location>
        <begin position="124"/>
        <end position="136"/>
    </location>
</feature>
<evidence type="ECO:0000256" key="8">
    <source>
        <dbReference type="ARBA" id="ARBA00022989"/>
    </source>
</evidence>
<evidence type="ECO:0000256" key="6">
    <source>
        <dbReference type="ARBA" id="ARBA00022792"/>
    </source>
</evidence>
<comment type="caution">
    <text evidence="12">The sequence shown here is derived from an EMBL/GenBank/DDBJ whole genome shotgun (WGS) entry which is preliminary data.</text>
</comment>
<proteinExistence type="inferred from homology"/>
<dbReference type="RefSeq" id="XP_067819710.1">
    <property type="nucleotide sequence ID" value="XM_067960340.1"/>
</dbReference>
<feature type="compositionally biased region" description="Acidic residues" evidence="11">
    <location>
        <begin position="93"/>
        <end position="123"/>
    </location>
</feature>
<protein>
    <submittedName>
        <fullName evidence="12">Uncharacterized protein</fullName>
    </submittedName>
</protein>
<evidence type="ECO:0000256" key="5">
    <source>
        <dbReference type="ARBA" id="ARBA00022692"/>
    </source>
</evidence>
<dbReference type="Proteomes" id="UP000294530">
    <property type="component" value="Unassembled WGS sequence"/>
</dbReference>
<dbReference type="GO" id="GO:0005743">
    <property type="term" value="C:mitochondrial inner membrane"/>
    <property type="evidence" value="ECO:0007669"/>
    <property type="project" value="UniProtKB-SubCell"/>
</dbReference>
<evidence type="ECO:0000256" key="4">
    <source>
        <dbReference type="ARBA" id="ARBA00022660"/>
    </source>
</evidence>
<keyword evidence="4" id="KW-0679">Respiratory chain</keyword>
<dbReference type="KEGG" id="blac:94346011"/>